<dbReference type="AlphaFoldDB" id="A0A4C1U8H5"/>
<proteinExistence type="predicted"/>
<organism evidence="1 2">
    <name type="scientific">Eumeta variegata</name>
    <name type="common">Bagworm moth</name>
    <name type="synonym">Eumeta japonica</name>
    <dbReference type="NCBI Taxonomy" id="151549"/>
    <lineage>
        <taxon>Eukaryota</taxon>
        <taxon>Metazoa</taxon>
        <taxon>Ecdysozoa</taxon>
        <taxon>Arthropoda</taxon>
        <taxon>Hexapoda</taxon>
        <taxon>Insecta</taxon>
        <taxon>Pterygota</taxon>
        <taxon>Neoptera</taxon>
        <taxon>Endopterygota</taxon>
        <taxon>Lepidoptera</taxon>
        <taxon>Glossata</taxon>
        <taxon>Ditrysia</taxon>
        <taxon>Tineoidea</taxon>
        <taxon>Psychidae</taxon>
        <taxon>Oiketicinae</taxon>
        <taxon>Eumeta</taxon>
    </lineage>
</organism>
<dbReference type="Proteomes" id="UP000299102">
    <property type="component" value="Unassembled WGS sequence"/>
</dbReference>
<protein>
    <submittedName>
        <fullName evidence="1">Uncharacterized protein</fullName>
    </submittedName>
</protein>
<evidence type="ECO:0000313" key="1">
    <source>
        <dbReference type="EMBL" id="GBP22651.1"/>
    </source>
</evidence>
<evidence type="ECO:0000313" key="2">
    <source>
        <dbReference type="Proteomes" id="UP000299102"/>
    </source>
</evidence>
<comment type="caution">
    <text evidence="1">The sequence shown here is derived from an EMBL/GenBank/DDBJ whole genome shotgun (WGS) entry which is preliminary data.</text>
</comment>
<sequence length="130" mass="14532">MVRNFTGNLRAARKKRTGDDSELIVCLPPSSKIRRDPPDQRTLPCSTWLQHENRPARPIKNYIFTECRHKATNAVAFCLGSDSFGSLLPPPPDFILIKAGNALVTSHWFRVSISNDDHVLSGGLHVRLSL</sequence>
<reference evidence="1 2" key="1">
    <citation type="journal article" date="2019" name="Commun. Biol.">
        <title>The bagworm genome reveals a unique fibroin gene that provides high tensile strength.</title>
        <authorList>
            <person name="Kono N."/>
            <person name="Nakamura H."/>
            <person name="Ohtoshi R."/>
            <person name="Tomita M."/>
            <person name="Numata K."/>
            <person name="Arakawa K."/>
        </authorList>
    </citation>
    <scope>NUCLEOTIDE SEQUENCE [LARGE SCALE GENOMIC DNA]</scope>
</reference>
<gene>
    <name evidence="1" type="ORF">EVAR_13931_1</name>
</gene>
<keyword evidence="2" id="KW-1185">Reference proteome</keyword>
<accession>A0A4C1U8H5</accession>
<name>A0A4C1U8H5_EUMVA</name>
<dbReference type="OrthoDB" id="7481103at2759"/>
<dbReference type="EMBL" id="BGZK01000142">
    <property type="protein sequence ID" value="GBP22651.1"/>
    <property type="molecule type" value="Genomic_DNA"/>
</dbReference>